<evidence type="ECO:0000313" key="1">
    <source>
        <dbReference type="EMBL" id="JAI01704.1"/>
    </source>
</evidence>
<reference evidence="1" key="1">
    <citation type="submission" date="2014-11" db="EMBL/GenBank/DDBJ databases">
        <authorList>
            <person name="Amaro Gonzalez C."/>
        </authorList>
    </citation>
    <scope>NUCLEOTIDE SEQUENCE</scope>
</reference>
<proteinExistence type="predicted"/>
<organism evidence="1">
    <name type="scientific">Anguilla anguilla</name>
    <name type="common">European freshwater eel</name>
    <name type="synonym">Muraena anguilla</name>
    <dbReference type="NCBI Taxonomy" id="7936"/>
    <lineage>
        <taxon>Eukaryota</taxon>
        <taxon>Metazoa</taxon>
        <taxon>Chordata</taxon>
        <taxon>Craniata</taxon>
        <taxon>Vertebrata</taxon>
        <taxon>Euteleostomi</taxon>
        <taxon>Actinopterygii</taxon>
        <taxon>Neopterygii</taxon>
        <taxon>Teleostei</taxon>
        <taxon>Anguilliformes</taxon>
        <taxon>Anguillidae</taxon>
        <taxon>Anguilla</taxon>
    </lineage>
</organism>
<dbReference type="EMBL" id="GBXM01006874">
    <property type="protein sequence ID" value="JAI01704.1"/>
    <property type="molecule type" value="Transcribed_RNA"/>
</dbReference>
<sequence>MNSTLLVGACEAVVSKLVKHLKQLHCHRLTIKLQIGTNVMQHT</sequence>
<protein>
    <submittedName>
        <fullName evidence="1">Uncharacterized protein</fullName>
    </submittedName>
</protein>
<accession>A0A0E9XJ28</accession>
<dbReference type="AlphaFoldDB" id="A0A0E9XJ28"/>
<reference evidence="1" key="2">
    <citation type="journal article" date="2015" name="Fish Shellfish Immunol.">
        <title>Early steps in the European eel (Anguilla anguilla)-Vibrio vulnificus interaction in the gills: Role of the RtxA13 toxin.</title>
        <authorList>
            <person name="Callol A."/>
            <person name="Pajuelo D."/>
            <person name="Ebbesson L."/>
            <person name="Teles M."/>
            <person name="MacKenzie S."/>
            <person name="Amaro C."/>
        </authorList>
    </citation>
    <scope>NUCLEOTIDE SEQUENCE</scope>
</reference>
<name>A0A0E9XJ28_ANGAN</name>